<dbReference type="STRING" id="1798373.A2154_04730"/>
<dbReference type="Proteomes" id="UP000176854">
    <property type="component" value="Unassembled WGS sequence"/>
</dbReference>
<gene>
    <name evidence="1" type="ORF">A2154_04730</name>
</gene>
<proteinExistence type="predicted"/>
<sequence>MSLQERIPATPPRLATYAALVQNYRDRYPSVLSTCYTHFNSGIFAGDCHAELEYGRPQLNLIEKYLSCHINQLLSIRPKVRVIDIGAMLGMSLCIIGSIFPKEIKCGQLELYATNYEDDFTIEKGIAEAKRRNKFDIRTCFAELEQAAGMYRNDKKAHGSIQSLTEFVRPILTPAETEYLEENHFRLRYINPVATTALPDIFGPEIFDGIHEFYGGIHRYMVDPKLADEERAVIRAVVSLLNRDHGFLISHEDISWWESEFMPLERGGVTVESTNNPDSKRTYLLYKMPACQVPTEV</sequence>
<protein>
    <recommendedName>
        <fullName evidence="3">Methyltransferase domain-containing protein</fullName>
    </recommendedName>
</protein>
<comment type="caution">
    <text evidence="1">The sequence shown here is derived from an EMBL/GenBank/DDBJ whole genome shotgun (WGS) entry which is preliminary data.</text>
</comment>
<organism evidence="1 2">
    <name type="scientific">Candidatus Gottesmanbacteria bacterium RBG_16_43_7</name>
    <dbReference type="NCBI Taxonomy" id="1798373"/>
    <lineage>
        <taxon>Bacteria</taxon>
        <taxon>Candidatus Gottesmaniibacteriota</taxon>
    </lineage>
</organism>
<reference evidence="1 2" key="1">
    <citation type="journal article" date="2016" name="Nat. Commun.">
        <title>Thousands of microbial genomes shed light on interconnected biogeochemical processes in an aquifer system.</title>
        <authorList>
            <person name="Anantharaman K."/>
            <person name="Brown C.T."/>
            <person name="Hug L.A."/>
            <person name="Sharon I."/>
            <person name="Castelle C.J."/>
            <person name="Probst A.J."/>
            <person name="Thomas B.C."/>
            <person name="Singh A."/>
            <person name="Wilkins M.J."/>
            <person name="Karaoz U."/>
            <person name="Brodie E.L."/>
            <person name="Williams K.H."/>
            <person name="Hubbard S.S."/>
            <person name="Banfield J.F."/>
        </authorList>
    </citation>
    <scope>NUCLEOTIDE SEQUENCE [LARGE SCALE GENOMIC DNA]</scope>
</reference>
<dbReference type="EMBL" id="MFJC01000066">
    <property type="protein sequence ID" value="OGG08451.1"/>
    <property type="molecule type" value="Genomic_DNA"/>
</dbReference>
<dbReference type="AlphaFoldDB" id="A0A1F5Z7R1"/>
<name>A0A1F5Z7R1_9BACT</name>
<evidence type="ECO:0000313" key="2">
    <source>
        <dbReference type="Proteomes" id="UP000176854"/>
    </source>
</evidence>
<evidence type="ECO:0000313" key="1">
    <source>
        <dbReference type="EMBL" id="OGG08451.1"/>
    </source>
</evidence>
<accession>A0A1F5Z7R1</accession>
<evidence type="ECO:0008006" key="3">
    <source>
        <dbReference type="Google" id="ProtNLM"/>
    </source>
</evidence>